<name>A0A941DJQ4_9BURK</name>
<dbReference type="GO" id="GO:0008270">
    <property type="term" value="F:zinc ion binding"/>
    <property type="evidence" value="ECO:0007669"/>
    <property type="project" value="InterPro"/>
</dbReference>
<dbReference type="InterPro" id="IPR007527">
    <property type="entry name" value="Znf_SWIM"/>
</dbReference>
<reference evidence="2 3" key="1">
    <citation type="submission" date="2021-04" db="EMBL/GenBank/DDBJ databases">
        <title>novel species isolated from subtropical streams in China.</title>
        <authorList>
            <person name="Lu H."/>
        </authorList>
    </citation>
    <scope>NUCLEOTIDE SEQUENCE [LARGE SCALE GENOMIC DNA]</scope>
    <source>
        <strain evidence="2 3">BYS107W</strain>
    </source>
</reference>
<evidence type="ECO:0000313" key="2">
    <source>
        <dbReference type="EMBL" id="MBR7747447.1"/>
    </source>
</evidence>
<evidence type="ECO:0000313" key="3">
    <source>
        <dbReference type="Proteomes" id="UP000680158"/>
    </source>
</evidence>
<proteinExistence type="predicted"/>
<comment type="caution">
    <text evidence="2">The sequence shown here is derived from an EMBL/GenBank/DDBJ whole genome shotgun (WGS) entry which is preliminary data.</text>
</comment>
<dbReference type="AlphaFoldDB" id="A0A941DJQ4"/>
<feature type="domain" description="SWIM-type" evidence="1">
    <location>
        <begin position="8"/>
        <end position="28"/>
    </location>
</feature>
<gene>
    <name evidence="2" type="ORF">KDM92_12715</name>
</gene>
<evidence type="ECO:0000259" key="1">
    <source>
        <dbReference type="Pfam" id="PF04434"/>
    </source>
</evidence>
<sequence>MHKACCNKQYCSCDLADLRRIPCIHLLAP</sequence>
<accession>A0A941DJQ4</accession>
<keyword evidence="3" id="KW-1185">Reference proteome</keyword>
<dbReference type="RefSeq" id="WP_212684942.1">
    <property type="nucleotide sequence ID" value="NZ_JAGSPM010000007.1"/>
</dbReference>
<protein>
    <submittedName>
        <fullName evidence="2">SWIM zinc finger family protein</fullName>
    </submittedName>
</protein>
<dbReference type="Proteomes" id="UP000680158">
    <property type="component" value="Unassembled WGS sequence"/>
</dbReference>
<dbReference type="EMBL" id="JAGSPM010000007">
    <property type="protein sequence ID" value="MBR7747447.1"/>
    <property type="molecule type" value="Genomic_DNA"/>
</dbReference>
<organism evidence="2 3">
    <name type="scientific">Undibacterium baiyunense</name>
    <dbReference type="NCBI Taxonomy" id="2828731"/>
    <lineage>
        <taxon>Bacteria</taxon>
        <taxon>Pseudomonadati</taxon>
        <taxon>Pseudomonadota</taxon>
        <taxon>Betaproteobacteria</taxon>
        <taxon>Burkholderiales</taxon>
        <taxon>Oxalobacteraceae</taxon>
        <taxon>Undibacterium</taxon>
    </lineage>
</organism>
<dbReference type="Pfam" id="PF04434">
    <property type="entry name" value="SWIM"/>
    <property type="match status" value="1"/>
</dbReference>